<sequence length="156" mass="17044">MNYVNATVLFEALVAARGQLTAREEEAVVVRKSHDCLRLRPVASGIVLEITHGPADSSERFWLELYADTVAPNDASLANCIEYGLDLMFPTSEMHDEEAGQVVAPNRSLATNLNLTTPVRGSEDYSMRHPEPNKVAGDSSKVRSLPPEPPGGLREE</sequence>
<feature type="compositionally biased region" description="Basic and acidic residues" evidence="1">
    <location>
        <begin position="121"/>
        <end position="132"/>
    </location>
</feature>
<evidence type="ECO:0000313" key="3">
    <source>
        <dbReference type="Proteomes" id="UP001320876"/>
    </source>
</evidence>
<dbReference type="Proteomes" id="UP001320876">
    <property type="component" value="Unassembled WGS sequence"/>
</dbReference>
<dbReference type="RefSeq" id="WP_264487416.1">
    <property type="nucleotide sequence ID" value="NZ_JAPDDT010000004.1"/>
</dbReference>
<organism evidence="2 3">
    <name type="scientific">Luteolibacter arcticus</name>
    <dbReference type="NCBI Taxonomy" id="1581411"/>
    <lineage>
        <taxon>Bacteria</taxon>
        <taxon>Pseudomonadati</taxon>
        <taxon>Verrucomicrobiota</taxon>
        <taxon>Verrucomicrobiia</taxon>
        <taxon>Verrucomicrobiales</taxon>
        <taxon>Verrucomicrobiaceae</taxon>
        <taxon>Luteolibacter</taxon>
    </lineage>
</organism>
<evidence type="ECO:0008006" key="4">
    <source>
        <dbReference type="Google" id="ProtNLM"/>
    </source>
</evidence>
<accession>A0ABT3GIJ1</accession>
<dbReference type="EMBL" id="JAPDDT010000004">
    <property type="protein sequence ID" value="MCW1923311.1"/>
    <property type="molecule type" value="Genomic_DNA"/>
</dbReference>
<evidence type="ECO:0000313" key="2">
    <source>
        <dbReference type="EMBL" id="MCW1923311.1"/>
    </source>
</evidence>
<keyword evidence="3" id="KW-1185">Reference proteome</keyword>
<gene>
    <name evidence="2" type="ORF">OKA05_12165</name>
</gene>
<name>A0ABT3GIJ1_9BACT</name>
<comment type="caution">
    <text evidence="2">The sequence shown here is derived from an EMBL/GenBank/DDBJ whole genome shotgun (WGS) entry which is preliminary data.</text>
</comment>
<evidence type="ECO:0000256" key="1">
    <source>
        <dbReference type="SAM" id="MobiDB-lite"/>
    </source>
</evidence>
<protein>
    <recommendedName>
        <fullName evidence="4">Stringent starvation protein B</fullName>
    </recommendedName>
</protein>
<proteinExistence type="predicted"/>
<feature type="region of interest" description="Disordered" evidence="1">
    <location>
        <begin position="117"/>
        <end position="156"/>
    </location>
</feature>
<reference evidence="2 3" key="1">
    <citation type="submission" date="2022-10" db="EMBL/GenBank/DDBJ databases">
        <title>Luteolibacter arcticus strain CCTCC AB 2014275, whole genome shotgun sequencing project.</title>
        <authorList>
            <person name="Zhao G."/>
            <person name="Shen L."/>
        </authorList>
    </citation>
    <scope>NUCLEOTIDE SEQUENCE [LARGE SCALE GENOMIC DNA]</scope>
    <source>
        <strain evidence="2 3">CCTCC AB 2014275</strain>
    </source>
</reference>